<keyword evidence="2" id="KW-1185">Reference proteome</keyword>
<evidence type="ECO:0000313" key="2">
    <source>
        <dbReference type="Proteomes" id="UP001176471"/>
    </source>
</evidence>
<organism evidence="1 2">
    <name type="scientific">Sphingobium cyanobacteriorum</name>
    <dbReference type="NCBI Taxonomy" id="3063954"/>
    <lineage>
        <taxon>Bacteria</taxon>
        <taxon>Pseudomonadati</taxon>
        <taxon>Pseudomonadota</taxon>
        <taxon>Alphaproteobacteria</taxon>
        <taxon>Sphingomonadales</taxon>
        <taxon>Sphingomonadaceae</taxon>
        <taxon>Sphingobium</taxon>
    </lineage>
</organism>
<sequence length="118" mass="13334">MFPMDRKAGPWPLPSLRIESVQAALAKRLFKFTRWRGPRLKPVIQSSHIPCRTRHFGNEAMVKRKIAAWSGLRTGWKRHALMAIRPVIAGQDGIKARERAIARPACPILMETGGISVR</sequence>
<protein>
    <submittedName>
        <fullName evidence="1">Uncharacterized protein</fullName>
    </submittedName>
</protein>
<gene>
    <name evidence="1" type="ORF">Q4610_17005</name>
</gene>
<dbReference type="EMBL" id="JAUQOM010000011">
    <property type="protein sequence ID" value="MDO7836749.1"/>
    <property type="molecule type" value="Genomic_DNA"/>
</dbReference>
<proteinExistence type="predicted"/>
<dbReference type="Proteomes" id="UP001176471">
    <property type="component" value="Unassembled WGS sequence"/>
</dbReference>
<name>A0ABT8ZQC1_9SPHN</name>
<dbReference type="RefSeq" id="WP_304537167.1">
    <property type="nucleotide sequence ID" value="NZ_JAUQOM010000011.1"/>
</dbReference>
<accession>A0ABT8ZQC1</accession>
<evidence type="ECO:0000313" key="1">
    <source>
        <dbReference type="EMBL" id="MDO7836749.1"/>
    </source>
</evidence>
<reference evidence="1" key="1">
    <citation type="submission" date="2023-07" db="EMBL/GenBank/DDBJ databases">
        <title>Bacterial whole genome sequence for Sphingobium sp. HBC34.</title>
        <authorList>
            <person name="Le V."/>
            <person name="Ko S.-R."/>
            <person name="Ahn C.-Y."/>
            <person name="Oh H.-M."/>
        </authorList>
    </citation>
    <scope>NUCLEOTIDE SEQUENCE</scope>
    <source>
        <strain evidence="1">HBC34</strain>
    </source>
</reference>
<comment type="caution">
    <text evidence="1">The sequence shown here is derived from an EMBL/GenBank/DDBJ whole genome shotgun (WGS) entry which is preliminary data.</text>
</comment>